<gene>
    <name evidence="9" type="primary">flgG</name>
    <name evidence="9" type="ORF">FRD01_15495</name>
</gene>
<dbReference type="Pfam" id="PF00460">
    <property type="entry name" value="Flg_bb_rod"/>
    <property type="match status" value="1"/>
</dbReference>
<dbReference type="NCBIfam" id="TIGR02488">
    <property type="entry name" value="flgG_G_neg"/>
    <property type="match status" value="1"/>
</dbReference>
<evidence type="ECO:0000313" key="10">
    <source>
        <dbReference type="Proteomes" id="UP000321595"/>
    </source>
</evidence>
<evidence type="ECO:0000256" key="3">
    <source>
        <dbReference type="ARBA" id="ARBA00025933"/>
    </source>
</evidence>
<comment type="subcellular location">
    <subcellularLocation>
        <location evidence="5">Bacterial flagellum basal body</location>
    </subcellularLocation>
</comment>
<dbReference type="PROSITE" id="PS00588">
    <property type="entry name" value="FLAGELLA_BB_ROD"/>
    <property type="match status" value="1"/>
</dbReference>
<dbReference type="NCBIfam" id="TIGR02490">
    <property type="entry name" value="flgF"/>
    <property type="match status" value="1"/>
</dbReference>
<keyword evidence="9" id="KW-0966">Cell projection</keyword>
<comment type="similarity">
    <text evidence="1 5">Belongs to the flagella basal body rod proteins family.</text>
</comment>
<dbReference type="Pfam" id="PF06429">
    <property type="entry name" value="Flg_bbr_C"/>
    <property type="match status" value="1"/>
</dbReference>
<evidence type="ECO:0000256" key="4">
    <source>
        <dbReference type="NCBIfam" id="TIGR02488"/>
    </source>
</evidence>
<evidence type="ECO:0000256" key="2">
    <source>
        <dbReference type="ARBA" id="ARBA00017948"/>
    </source>
</evidence>
<dbReference type="InterPro" id="IPR020013">
    <property type="entry name" value="Flagellar_FlgE/F/G"/>
</dbReference>
<dbReference type="AlphaFoldDB" id="A0A5B8XRN1"/>
<dbReference type="GO" id="GO:0071978">
    <property type="term" value="P:bacterial-type flagellum-dependent swarming motility"/>
    <property type="evidence" value="ECO:0007669"/>
    <property type="project" value="TreeGrafter"/>
</dbReference>
<dbReference type="EMBL" id="CP042467">
    <property type="protein sequence ID" value="QED28612.1"/>
    <property type="molecule type" value="Genomic_DNA"/>
</dbReference>
<dbReference type="InterPro" id="IPR012836">
    <property type="entry name" value="FlgF"/>
</dbReference>
<dbReference type="PANTHER" id="PTHR30435:SF19">
    <property type="entry name" value="FLAGELLAR BASAL-BODY ROD PROTEIN FLGG"/>
    <property type="match status" value="1"/>
</dbReference>
<keyword evidence="9" id="KW-0969">Cilium</keyword>
<dbReference type="InterPro" id="IPR010930">
    <property type="entry name" value="Flg_bb/hook_C_dom"/>
</dbReference>
<evidence type="ECO:0000259" key="6">
    <source>
        <dbReference type="Pfam" id="PF00460"/>
    </source>
</evidence>
<dbReference type="InterPro" id="IPR053967">
    <property type="entry name" value="LlgE_F_G-like_D1"/>
</dbReference>
<evidence type="ECO:0000259" key="8">
    <source>
        <dbReference type="Pfam" id="PF22692"/>
    </source>
</evidence>
<dbReference type="InterPro" id="IPR037925">
    <property type="entry name" value="FlgE/F/G-like"/>
</dbReference>
<evidence type="ECO:0000259" key="7">
    <source>
        <dbReference type="Pfam" id="PF06429"/>
    </source>
</evidence>
<organism evidence="9 10">
    <name type="scientific">Microvenator marinus</name>
    <dbReference type="NCBI Taxonomy" id="2600177"/>
    <lineage>
        <taxon>Bacteria</taxon>
        <taxon>Deltaproteobacteria</taxon>
        <taxon>Bradymonadales</taxon>
        <taxon>Microvenatoraceae</taxon>
        <taxon>Microvenator</taxon>
    </lineage>
</organism>
<dbReference type="RefSeq" id="WP_146961196.1">
    <property type="nucleotide sequence ID" value="NZ_CP042467.1"/>
</dbReference>
<dbReference type="SUPFAM" id="SSF117143">
    <property type="entry name" value="Flagellar hook protein flgE"/>
    <property type="match status" value="1"/>
</dbReference>
<keyword evidence="10" id="KW-1185">Reference proteome</keyword>
<dbReference type="NCBIfam" id="TIGR03506">
    <property type="entry name" value="FlgEFG_subfam"/>
    <property type="match status" value="2"/>
</dbReference>
<dbReference type="InterPro" id="IPR019776">
    <property type="entry name" value="Flagellar_basal_body_rod_CS"/>
</dbReference>
<dbReference type="OrthoDB" id="9804559at2"/>
<evidence type="ECO:0000313" key="9">
    <source>
        <dbReference type="EMBL" id="QED28612.1"/>
    </source>
</evidence>
<proteinExistence type="inferred from homology"/>
<feature type="domain" description="Flagellar basal-body/hook protein C-terminal" evidence="7">
    <location>
        <begin position="210"/>
        <end position="254"/>
    </location>
</feature>
<evidence type="ECO:0000256" key="5">
    <source>
        <dbReference type="RuleBase" id="RU362116"/>
    </source>
</evidence>
<feature type="domain" description="Flagellar hook protein FlgE/F/G-like D1" evidence="8">
    <location>
        <begin position="90"/>
        <end position="153"/>
    </location>
</feature>
<protein>
    <recommendedName>
        <fullName evidence="2 4">Flagellar basal-body rod protein FlgG</fullName>
    </recommendedName>
</protein>
<dbReference type="InterPro" id="IPR001444">
    <property type="entry name" value="Flag_bb_rod_N"/>
</dbReference>
<feature type="domain" description="Flagellar basal body rod protein N-terminal" evidence="6">
    <location>
        <begin position="5"/>
        <end position="35"/>
    </location>
</feature>
<name>A0A5B8XRN1_9DELT</name>
<reference evidence="9 10" key="1">
    <citation type="submission" date="2019-08" db="EMBL/GenBank/DDBJ databases">
        <authorList>
            <person name="Liang Q."/>
        </authorList>
    </citation>
    <scope>NUCLEOTIDE SEQUENCE [LARGE SCALE GENOMIC DNA]</scope>
    <source>
        <strain evidence="9 10">V1718</strain>
    </source>
</reference>
<sequence length="255" mass="27232">MLKALKTAASGMDAQQRKLDVTANNLANVNTTGFKRSRAEFQEMLYTQEKAPGEGNPTGIETGSGVRAAATQKSFVQGTLEATQNPLDLAIEGEGFFRLSQDNGQAVYSRAGAFKVDQNGQVVNSDGHMLDPGIAIPPDATAISIGRDGAVRVVLDGETSEIEVGRIELTRFQNPAGLRSLGRGLFEPTEASGPAQIGMPGEDGRGQISQGYLEGSNVQVTEEMIEMIVSQRAYEVNSKVIRTADEMLRAATNIR</sequence>
<dbReference type="GO" id="GO:0009426">
    <property type="term" value="C:bacterial-type flagellum basal body, distal rod"/>
    <property type="evidence" value="ECO:0007669"/>
    <property type="project" value="UniProtKB-UniRule"/>
</dbReference>
<dbReference type="KEGG" id="bbae:FRD01_15495"/>
<keyword evidence="9" id="KW-0282">Flagellum</keyword>
<dbReference type="InterPro" id="IPR012834">
    <property type="entry name" value="FlgG_G_neg"/>
</dbReference>
<evidence type="ECO:0000256" key="1">
    <source>
        <dbReference type="ARBA" id="ARBA00009677"/>
    </source>
</evidence>
<dbReference type="PANTHER" id="PTHR30435">
    <property type="entry name" value="FLAGELLAR PROTEIN"/>
    <property type="match status" value="1"/>
</dbReference>
<accession>A0A5B8XRN1</accession>
<comment type="subunit">
    <text evidence="3">The basal body constitutes a major portion of the flagellar organelle and consists of four rings (L,P,S, and M) mounted on a central rod. The rod consists of about 26 subunits of FlgG in the distal portion, and FlgB, FlgC and FlgF are thought to build up the proximal portion of the rod with about 6 subunits each.</text>
</comment>
<keyword evidence="5" id="KW-0975">Bacterial flagellum</keyword>
<dbReference type="Proteomes" id="UP000321595">
    <property type="component" value="Chromosome"/>
</dbReference>
<dbReference type="Pfam" id="PF22692">
    <property type="entry name" value="LlgE_F_G_D1"/>
    <property type="match status" value="1"/>
</dbReference>